<reference evidence="2" key="1">
    <citation type="submission" date="2022-10" db="EMBL/GenBank/DDBJ databases">
        <authorList>
            <person name="Botero Cardona J."/>
        </authorList>
    </citation>
    <scope>NUCLEOTIDE SEQUENCE</scope>
    <source>
        <strain evidence="2">R-83534</strain>
    </source>
</reference>
<sequence>MKIFTQIPLLGSYVAVTALVTGSMISFTHNARAADGKACYEQFSEAKKAGTLKEKNFKEYKAANCDAKQAKPTEKAAVKEAKSASESPKEPAKKTAVEKAPVVTGDVVFPEKVDPKFANEKEGKARMMTCQEQYKANKVSNKNGGLKWIQKGGGYYSECNKHLKTSAK</sequence>
<evidence type="ECO:0000256" key="1">
    <source>
        <dbReference type="SAM" id="MobiDB-lite"/>
    </source>
</evidence>
<protein>
    <submittedName>
        <fullName evidence="2">Uncharacterized protein</fullName>
    </submittedName>
</protein>
<feature type="compositionally biased region" description="Basic and acidic residues" evidence="1">
    <location>
        <begin position="69"/>
        <end position="97"/>
    </location>
</feature>
<name>A0ABM9HKY6_9PROT</name>
<proteinExistence type="predicted"/>
<dbReference type="RefSeq" id="WP_282023433.1">
    <property type="nucleotide sequence ID" value="NZ_CAMXCH010000001.1"/>
</dbReference>
<dbReference type="Proteomes" id="UP001154272">
    <property type="component" value="Unassembled WGS sequence"/>
</dbReference>
<accession>A0ABM9HKY6</accession>
<dbReference type="EMBL" id="CAMXCH010000001">
    <property type="protein sequence ID" value="CAI3932412.1"/>
    <property type="molecule type" value="Genomic_DNA"/>
</dbReference>
<evidence type="ECO:0000313" key="2">
    <source>
        <dbReference type="EMBL" id="CAI3932412.1"/>
    </source>
</evidence>
<comment type="caution">
    <text evidence="2">The sequence shown here is derived from an EMBL/GenBank/DDBJ whole genome shotgun (WGS) entry which is preliminary data.</text>
</comment>
<feature type="region of interest" description="Disordered" evidence="1">
    <location>
        <begin position="69"/>
        <end position="98"/>
    </location>
</feature>
<keyword evidence="3" id="KW-1185">Reference proteome</keyword>
<gene>
    <name evidence="2" type="ORF">R83534S58_LOCUS616</name>
</gene>
<organism evidence="2 3">
    <name type="scientific">Commensalibacter papalotli</name>
    <name type="common">ex Botero et al. 2024</name>
    <dbReference type="NCBI Taxonomy" id="2972766"/>
    <lineage>
        <taxon>Bacteria</taxon>
        <taxon>Pseudomonadati</taxon>
        <taxon>Pseudomonadota</taxon>
        <taxon>Alphaproteobacteria</taxon>
        <taxon>Acetobacterales</taxon>
        <taxon>Acetobacteraceae</taxon>
    </lineage>
</organism>
<evidence type="ECO:0000313" key="3">
    <source>
        <dbReference type="Proteomes" id="UP001154272"/>
    </source>
</evidence>